<protein>
    <submittedName>
        <fullName evidence="1">HAD family phosphatase</fullName>
    </submittedName>
</protein>
<proteinExistence type="predicted"/>
<dbReference type="SUPFAM" id="SSF56784">
    <property type="entry name" value="HAD-like"/>
    <property type="match status" value="1"/>
</dbReference>
<dbReference type="RefSeq" id="WP_264499453.1">
    <property type="nucleotide sequence ID" value="NZ_JAPDDS010000001.1"/>
</dbReference>
<dbReference type="EMBL" id="JAPDDS010000001">
    <property type="protein sequence ID" value="MCW1883493.1"/>
    <property type="molecule type" value="Genomic_DNA"/>
</dbReference>
<evidence type="ECO:0000313" key="2">
    <source>
        <dbReference type="Proteomes" id="UP001207930"/>
    </source>
</evidence>
<dbReference type="PANTHER" id="PTHR43611:SF3">
    <property type="entry name" value="FLAVIN MONONUCLEOTIDE HYDROLASE 1, CHLOROPLATIC"/>
    <property type="match status" value="1"/>
</dbReference>
<dbReference type="CDD" id="cd02603">
    <property type="entry name" value="HAD_sEH-N_like"/>
    <property type="match status" value="1"/>
</dbReference>
<dbReference type="Gene3D" id="1.10.150.240">
    <property type="entry name" value="Putative phosphatase, domain 2"/>
    <property type="match status" value="1"/>
</dbReference>
<sequence length="199" mass="22820">MTFLFDIGKVILDFHFEPSLAKLLPPGTENGPERLSVLLEKKDDFEGGRISLAEYVPWAIERLGSAVSDEDFVHAWRNIFTPNLAMWRVIESLAAGGHRLILFSNTNGIHCPWIFENYEIFRHFPEAVLSYEAGSIKPEPEIYHHAIATYGLKPQETRYIDDLPANIETGRTLGFRSWQYDLNDHAAFERWLAAEMMHG</sequence>
<dbReference type="InterPro" id="IPR036412">
    <property type="entry name" value="HAD-like_sf"/>
</dbReference>
<dbReference type="SFLD" id="SFLDS00003">
    <property type="entry name" value="Haloacid_Dehalogenase"/>
    <property type="match status" value="1"/>
</dbReference>
<dbReference type="Pfam" id="PF00702">
    <property type="entry name" value="Hydrolase"/>
    <property type="match status" value="1"/>
</dbReference>
<gene>
    <name evidence="1" type="ORF">OKA04_02060</name>
</gene>
<dbReference type="InterPro" id="IPR023198">
    <property type="entry name" value="PGP-like_dom2"/>
</dbReference>
<organism evidence="1 2">
    <name type="scientific">Luteolibacter flavescens</name>
    <dbReference type="NCBI Taxonomy" id="1859460"/>
    <lineage>
        <taxon>Bacteria</taxon>
        <taxon>Pseudomonadati</taxon>
        <taxon>Verrucomicrobiota</taxon>
        <taxon>Verrucomicrobiia</taxon>
        <taxon>Verrucomicrobiales</taxon>
        <taxon>Verrucomicrobiaceae</taxon>
        <taxon>Luteolibacter</taxon>
    </lineage>
</organism>
<dbReference type="Proteomes" id="UP001207930">
    <property type="component" value="Unassembled WGS sequence"/>
</dbReference>
<keyword evidence="2" id="KW-1185">Reference proteome</keyword>
<evidence type="ECO:0000313" key="1">
    <source>
        <dbReference type="EMBL" id="MCW1883493.1"/>
    </source>
</evidence>
<dbReference type="SFLD" id="SFLDG01129">
    <property type="entry name" value="C1.5:_HAD__Beta-PGM__Phosphata"/>
    <property type="match status" value="1"/>
</dbReference>
<dbReference type="InterPro" id="IPR023214">
    <property type="entry name" value="HAD_sf"/>
</dbReference>
<dbReference type="Gene3D" id="3.40.50.1000">
    <property type="entry name" value="HAD superfamily/HAD-like"/>
    <property type="match status" value="1"/>
</dbReference>
<accession>A0ABT3FIW1</accession>
<name>A0ABT3FIW1_9BACT</name>
<dbReference type="NCBIfam" id="TIGR01509">
    <property type="entry name" value="HAD-SF-IA-v3"/>
    <property type="match status" value="1"/>
</dbReference>
<dbReference type="InterPro" id="IPR006439">
    <property type="entry name" value="HAD-SF_hydro_IA"/>
</dbReference>
<dbReference type="PANTHER" id="PTHR43611">
    <property type="entry name" value="ALPHA-D-GLUCOSE 1-PHOSPHATE PHOSPHATASE"/>
    <property type="match status" value="1"/>
</dbReference>
<comment type="caution">
    <text evidence="1">The sequence shown here is derived from an EMBL/GenBank/DDBJ whole genome shotgun (WGS) entry which is preliminary data.</text>
</comment>
<reference evidence="1 2" key="1">
    <citation type="submission" date="2022-10" db="EMBL/GenBank/DDBJ databases">
        <title>Luteolibacter flavescens strain MCCC 1K03193, whole genome shotgun sequencing project.</title>
        <authorList>
            <person name="Zhao G."/>
            <person name="Shen L."/>
        </authorList>
    </citation>
    <scope>NUCLEOTIDE SEQUENCE [LARGE SCALE GENOMIC DNA]</scope>
    <source>
        <strain evidence="1 2">MCCC 1K03193</strain>
    </source>
</reference>